<dbReference type="GO" id="GO:0015109">
    <property type="term" value="F:chromate transmembrane transporter activity"/>
    <property type="evidence" value="ECO:0007669"/>
    <property type="project" value="InterPro"/>
</dbReference>
<dbReference type="InterPro" id="IPR003370">
    <property type="entry name" value="Chromate_transpt"/>
</dbReference>
<dbReference type="PIRSF" id="PIRSF004810">
    <property type="entry name" value="ChrA"/>
    <property type="match status" value="1"/>
</dbReference>
<dbReference type="HOGENOM" id="CLU_018106_0_0_4"/>
<feature type="transmembrane region" description="Helical" evidence="8">
    <location>
        <begin position="283"/>
        <end position="305"/>
    </location>
</feature>
<dbReference type="NCBIfam" id="TIGR00937">
    <property type="entry name" value="2A51"/>
    <property type="match status" value="1"/>
</dbReference>
<feature type="transmembrane region" description="Helical" evidence="8">
    <location>
        <begin position="489"/>
        <end position="506"/>
    </location>
</feature>
<dbReference type="STRING" id="292415.Tbd_2656"/>
<feature type="transmembrane region" description="Helical" evidence="8">
    <location>
        <begin position="150"/>
        <end position="174"/>
    </location>
</feature>
<dbReference type="GO" id="GO:0005886">
    <property type="term" value="C:plasma membrane"/>
    <property type="evidence" value="ECO:0007669"/>
    <property type="project" value="UniProtKB-SubCell"/>
</dbReference>
<reference evidence="9 10" key="1">
    <citation type="journal article" date="2006" name="J. Bacteriol.">
        <title>The genome sequence of the obligately chemolithoautotrophic, facultatively anaerobic bacterium Thiobacillus denitrificans.</title>
        <authorList>
            <person name="Beller H.R."/>
            <person name="Chain P.S."/>
            <person name="Letain T.E."/>
            <person name="Chakicherla A."/>
            <person name="Larimer F.W."/>
            <person name="Richardson P.M."/>
            <person name="Coleman M.A."/>
            <person name="Wood A.P."/>
            <person name="Kelly D.P."/>
        </authorList>
    </citation>
    <scope>NUCLEOTIDE SEQUENCE [LARGE SCALE GENOMIC DNA]</scope>
    <source>
        <strain evidence="9 10">ATCC 25259</strain>
    </source>
</reference>
<protein>
    <submittedName>
        <fullName evidence="9">Chromate transporter</fullName>
    </submittedName>
</protein>
<feature type="transmembrane region" description="Helical" evidence="8">
    <location>
        <begin position="466"/>
        <end position="483"/>
    </location>
</feature>
<dbReference type="EMBL" id="CP000116">
    <property type="protein sequence ID" value="AAZ98609.1"/>
    <property type="molecule type" value="Genomic_DNA"/>
</dbReference>
<feature type="transmembrane region" description="Helical" evidence="8">
    <location>
        <begin position="120"/>
        <end position="143"/>
    </location>
</feature>
<evidence type="ECO:0000256" key="3">
    <source>
        <dbReference type="ARBA" id="ARBA00022475"/>
    </source>
</evidence>
<evidence type="ECO:0000256" key="5">
    <source>
        <dbReference type="ARBA" id="ARBA00022989"/>
    </source>
</evidence>
<evidence type="ECO:0000313" key="9">
    <source>
        <dbReference type="EMBL" id="AAZ98609.1"/>
    </source>
</evidence>
<keyword evidence="6 8" id="KW-0472">Membrane</keyword>
<evidence type="ECO:0000256" key="6">
    <source>
        <dbReference type="ARBA" id="ARBA00023136"/>
    </source>
</evidence>
<evidence type="ECO:0000256" key="8">
    <source>
        <dbReference type="SAM" id="Phobius"/>
    </source>
</evidence>
<dbReference type="PANTHER" id="PTHR33567">
    <property type="entry name" value="CHROMATE ION TRANSPORTER (EUROFUNG)"/>
    <property type="match status" value="1"/>
</dbReference>
<accession>Q3SFK0</accession>
<dbReference type="Proteomes" id="UP000008291">
    <property type="component" value="Chromosome"/>
</dbReference>
<evidence type="ECO:0000256" key="1">
    <source>
        <dbReference type="ARBA" id="ARBA00004651"/>
    </source>
</evidence>
<proteinExistence type="inferred from homology"/>
<dbReference type="eggNOG" id="COG2059">
    <property type="taxonomic scope" value="Bacteria"/>
</dbReference>
<evidence type="ECO:0000256" key="4">
    <source>
        <dbReference type="ARBA" id="ARBA00022692"/>
    </source>
</evidence>
<evidence type="ECO:0000256" key="2">
    <source>
        <dbReference type="ARBA" id="ARBA00005262"/>
    </source>
</evidence>
<evidence type="ECO:0000256" key="7">
    <source>
        <dbReference type="SAM" id="MobiDB-lite"/>
    </source>
</evidence>
<feature type="transmembrane region" description="Helical" evidence="8">
    <location>
        <begin position="317"/>
        <end position="337"/>
    </location>
</feature>
<evidence type="ECO:0000313" key="10">
    <source>
        <dbReference type="Proteomes" id="UP000008291"/>
    </source>
</evidence>
<feature type="transmembrane region" description="Helical" evidence="8">
    <location>
        <begin position="357"/>
        <end position="376"/>
    </location>
</feature>
<dbReference type="AlphaFoldDB" id="Q3SFK0"/>
<comment type="subcellular location">
    <subcellularLocation>
        <location evidence="1">Cell membrane</location>
        <topology evidence="1">Multi-pass membrane protein</topology>
    </subcellularLocation>
</comment>
<dbReference type="Pfam" id="PF02417">
    <property type="entry name" value="Chromate_transp"/>
    <property type="match status" value="2"/>
</dbReference>
<keyword evidence="10" id="KW-1185">Reference proteome</keyword>
<comment type="similarity">
    <text evidence="2">Belongs to the chromate ion transporter (CHR) (TC 2.A.51) family.</text>
</comment>
<feature type="compositionally biased region" description="Basic residues" evidence="7">
    <location>
        <begin position="30"/>
        <end position="41"/>
    </location>
</feature>
<feature type="region of interest" description="Disordered" evidence="7">
    <location>
        <begin position="1"/>
        <end position="41"/>
    </location>
</feature>
<feature type="transmembrane region" description="Helical" evidence="8">
    <location>
        <begin position="432"/>
        <end position="454"/>
    </location>
</feature>
<feature type="compositionally biased region" description="Basic and acidic residues" evidence="7">
    <location>
        <begin position="1"/>
        <end position="14"/>
    </location>
</feature>
<feature type="transmembrane region" description="Helical" evidence="8">
    <location>
        <begin position="388"/>
        <end position="412"/>
    </location>
</feature>
<gene>
    <name evidence="9" type="ordered locus">Tbd_2656</name>
</gene>
<keyword evidence="4 8" id="KW-0812">Transmembrane</keyword>
<dbReference type="KEGG" id="tbd:Tbd_2656"/>
<feature type="transmembrane region" description="Helical" evidence="8">
    <location>
        <begin position="180"/>
        <end position="200"/>
    </location>
</feature>
<sequence>MRDTGRPRWSHAGEPRVAPPRPLRLESRRRGTGSRHPGSARKTCHVQAWFYPLSAGERLLDTARTLPFPPPAPVKLGSALRYWLKLGFVSFGGPAGQIAMMHHELVEKRRWISEHRYLHALNYCMLLPGPEATQLAIYVSWLLHGTLGGVLAGVLFVLPGFLLLALLAALYLAWGEVTLVQGLFYGIRPAVVAVVLFAAWRIGSRALKNEVLWGMAALAFIGIFVFDIGFPWIVLAAALLGALGGKFAPHKFRTGGGHGAGHKAYGAALIDDDTPPPAHARFAWRRLLATSGVFVLIWLGAMLALRGLPELQHMGDFFTGAAFLTIGGAYAVLPYVYEGAVEQFGWLSGVQMMDGLALGETTPGPLIMVVTWVGYLGGVSKEILADPVAAGFAGAAVATFFTFLPSFFFILAGAPLVEATRGELRFTAPLTGITAAVVGVIVNLAVFFAWHSFWPQGSADAPFRGDFEWFSVIVAVVAFVALWKYRADIVKVIGACALVGLAYSSYM</sequence>
<dbReference type="PANTHER" id="PTHR33567:SF3">
    <property type="entry name" value="CHROMATE ION TRANSPORTER (EUROFUNG)"/>
    <property type="match status" value="1"/>
</dbReference>
<keyword evidence="3" id="KW-1003">Cell membrane</keyword>
<organism evidence="9 10">
    <name type="scientific">Thiobacillus denitrificans (strain ATCC 25259 / T1)</name>
    <dbReference type="NCBI Taxonomy" id="292415"/>
    <lineage>
        <taxon>Bacteria</taxon>
        <taxon>Pseudomonadati</taxon>
        <taxon>Pseudomonadota</taxon>
        <taxon>Betaproteobacteria</taxon>
        <taxon>Nitrosomonadales</taxon>
        <taxon>Thiobacillaceae</taxon>
        <taxon>Thiobacillus</taxon>
    </lineage>
</organism>
<name>Q3SFK0_THIDA</name>
<dbReference type="RefSeq" id="WP_011313168.1">
    <property type="nucleotide sequence ID" value="NC_007404.1"/>
</dbReference>
<dbReference type="InterPro" id="IPR014047">
    <property type="entry name" value="Chr_Tranpt_l_chain"/>
</dbReference>
<keyword evidence="5 8" id="KW-1133">Transmembrane helix</keyword>
<feature type="transmembrane region" description="Helical" evidence="8">
    <location>
        <begin position="212"/>
        <end position="243"/>
    </location>
</feature>